<proteinExistence type="predicted"/>
<keyword evidence="1" id="KW-0472">Membrane</keyword>
<protein>
    <submittedName>
        <fullName evidence="2">Uncharacterized protein</fullName>
    </submittedName>
</protein>
<evidence type="ECO:0000256" key="1">
    <source>
        <dbReference type="SAM" id="Phobius"/>
    </source>
</evidence>
<dbReference type="Proteomes" id="UP000799750">
    <property type="component" value="Unassembled WGS sequence"/>
</dbReference>
<dbReference type="AlphaFoldDB" id="A0A6A6RD24"/>
<keyword evidence="3" id="KW-1185">Reference proteome</keyword>
<organism evidence="2 3">
    <name type="scientific">Lophium mytilinum</name>
    <dbReference type="NCBI Taxonomy" id="390894"/>
    <lineage>
        <taxon>Eukaryota</taxon>
        <taxon>Fungi</taxon>
        <taxon>Dikarya</taxon>
        <taxon>Ascomycota</taxon>
        <taxon>Pezizomycotina</taxon>
        <taxon>Dothideomycetes</taxon>
        <taxon>Pleosporomycetidae</taxon>
        <taxon>Mytilinidiales</taxon>
        <taxon>Mytilinidiaceae</taxon>
        <taxon>Lophium</taxon>
    </lineage>
</organism>
<keyword evidence="1" id="KW-0812">Transmembrane</keyword>
<name>A0A6A6RD24_9PEZI</name>
<keyword evidence="1" id="KW-1133">Transmembrane helix</keyword>
<evidence type="ECO:0000313" key="3">
    <source>
        <dbReference type="Proteomes" id="UP000799750"/>
    </source>
</evidence>
<accession>A0A6A6RD24</accession>
<dbReference type="EMBL" id="MU004182">
    <property type="protein sequence ID" value="KAF2501643.1"/>
    <property type="molecule type" value="Genomic_DNA"/>
</dbReference>
<dbReference type="OrthoDB" id="3559235at2759"/>
<evidence type="ECO:0000313" key="2">
    <source>
        <dbReference type="EMBL" id="KAF2501643.1"/>
    </source>
</evidence>
<sequence length="135" mass="15420">MCVPSDENDRELNIANVIKDKVPDKTGKVILTEEDLHKLEQLEGATDGKTRTIRKNTTRQQALQFNAPIGTDLWKDLDHLNIHENTAEDQSRQFNYAQTMDVYHDQMARIPKPLDYRLIAVLLAAIAALYIVYGK</sequence>
<feature type="transmembrane region" description="Helical" evidence="1">
    <location>
        <begin position="114"/>
        <end position="133"/>
    </location>
</feature>
<gene>
    <name evidence="2" type="ORF">BU16DRAFT_556120</name>
</gene>
<reference evidence="2" key="1">
    <citation type="journal article" date="2020" name="Stud. Mycol.">
        <title>101 Dothideomycetes genomes: a test case for predicting lifestyles and emergence of pathogens.</title>
        <authorList>
            <person name="Haridas S."/>
            <person name="Albert R."/>
            <person name="Binder M."/>
            <person name="Bloem J."/>
            <person name="Labutti K."/>
            <person name="Salamov A."/>
            <person name="Andreopoulos B."/>
            <person name="Baker S."/>
            <person name="Barry K."/>
            <person name="Bills G."/>
            <person name="Bluhm B."/>
            <person name="Cannon C."/>
            <person name="Castanera R."/>
            <person name="Culley D."/>
            <person name="Daum C."/>
            <person name="Ezra D."/>
            <person name="Gonzalez J."/>
            <person name="Henrissat B."/>
            <person name="Kuo A."/>
            <person name="Liang C."/>
            <person name="Lipzen A."/>
            <person name="Lutzoni F."/>
            <person name="Magnuson J."/>
            <person name="Mondo S."/>
            <person name="Nolan M."/>
            <person name="Ohm R."/>
            <person name="Pangilinan J."/>
            <person name="Park H.-J."/>
            <person name="Ramirez L."/>
            <person name="Alfaro M."/>
            <person name="Sun H."/>
            <person name="Tritt A."/>
            <person name="Yoshinaga Y."/>
            <person name="Zwiers L.-H."/>
            <person name="Turgeon B."/>
            <person name="Goodwin S."/>
            <person name="Spatafora J."/>
            <person name="Crous P."/>
            <person name="Grigoriev I."/>
        </authorList>
    </citation>
    <scope>NUCLEOTIDE SEQUENCE</scope>
    <source>
        <strain evidence="2">CBS 269.34</strain>
    </source>
</reference>